<keyword evidence="1" id="KW-0812">Transmembrane</keyword>
<keyword evidence="4" id="KW-1185">Reference proteome</keyword>
<name>A0A401UN18_9CLOT</name>
<dbReference type="RefSeq" id="WP_125002259.1">
    <property type="nucleotide sequence ID" value="NZ_BHYK01000013.1"/>
</dbReference>
<evidence type="ECO:0000313" key="3">
    <source>
        <dbReference type="EMBL" id="GCD10922.1"/>
    </source>
</evidence>
<sequence length="357" mass="39128">MFKGNNNSIMDKRKNKKSRRFKLFVYFIMFELFFSVATSPFIVYYGPFNTLKKMVVGAAMSSFKHQYLATLFLSNSQIEKIRNGDISTVPADTNSSDNSTQQQDLNNINTNLNDNSIELKKIQGKKFSGLMMVVHNPRMLKVGYSKLLGEQGEKTSTIAKEFNSIAAINGGGFTDKAQNSTATWTGTGALPIGIVMAAGNVIYPKEIADPNKKIAGDLVGITKNGVLIVGKYSLNELRKNQVTDAMTFGPILILDGITKNREDGVNIDNQGPAPRTAIGQRKEDGAILLLVIDGRQGLQIGATIKDVQDIMKQENAFNAINLDGGASTTMYYDGKVLNNPSGKFGERPIPTIFYVKK</sequence>
<accession>A0A401UN18</accession>
<keyword evidence="1" id="KW-0472">Membrane</keyword>
<evidence type="ECO:0000259" key="2">
    <source>
        <dbReference type="Pfam" id="PF09992"/>
    </source>
</evidence>
<reference evidence="3 4" key="1">
    <citation type="submission" date="2018-11" db="EMBL/GenBank/DDBJ databases">
        <title>Genome sequencing and assembly of Clostridium tagluense strain A121.</title>
        <authorList>
            <person name="Murakami T."/>
            <person name="Segawa T."/>
            <person name="Shcherbakova V.A."/>
            <person name="Mori H."/>
            <person name="Yoshimura Y."/>
        </authorList>
    </citation>
    <scope>NUCLEOTIDE SEQUENCE [LARGE SCALE GENOMIC DNA]</scope>
    <source>
        <strain evidence="3 4">A121</strain>
    </source>
</reference>
<evidence type="ECO:0000313" key="4">
    <source>
        <dbReference type="Proteomes" id="UP000287872"/>
    </source>
</evidence>
<dbReference type="EMBL" id="BHYK01000013">
    <property type="protein sequence ID" value="GCD10922.1"/>
    <property type="molecule type" value="Genomic_DNA"/>
</dbReference>
<feature type="transmembrane region" description="Helical" evidence="1">
    <location>
        <begin position="21"/>
        <end position="45"/>
    </location>
</feature>
<comment type="caution">
    <text evidence="3">The sequence shown here is derived from an EMBL/GenBank/DDBJ whole genome shotgun (WGS) entry which is preliminary data.</text>
</comment>
<dbReference type="InterPro" id="IPR018711">
    <property type="entry name" value="NAGPA"/>
</dbReference>
<proteinExistence type="predicted"/>
<dbReference type="OrthoDB" id="9809781at2"/>
<organism evidence="3 4">
    <name type="scientific">Clostridium tagluense</name>
    <dbReference type="NCBI Taxonomy" id="360422"/>
    <lineage>
        <taxon>Bacteria</taxon>
        <taxon>Bacillati</taxon>
        <taxon>Bacillota</taxon>
        <taxon>Clostridia</taxon>
        <taxon>Eubacteriales</taxon>
        <taxon>Clostridiaceae</taxon>
        <taxon>Clostridium</taxon>
    </lineage>
</organism>
<dbReference type="Pfam" id="PF09992">
    <property type="entry name" value="NAGPA"/>
    <property type="match status" value="1"/>
</dbReference>
<evidence type="ECO:0000256" key="1">
    <source>
        <dbReference type="SAM" id="Phobius"/>
    </source>
</evidence>
<dbReference type="PANTHER" id="PTHR40446">
    <property type="entry name" value="N-ACETYLGLUCOSAMINE-1-PHOSPHODIESTER ALPHA-N-ACETYLGLUCOSAMINIDASE"/>
    <property type="match status" value="1"/>
</dbReference>
<protein>
    <recommendedName>
        <fullName evidence="2">Phosphodiester glycosidase domain-containing protein</fullName>
    </recommendedName>
</protein>
<keyword evidence="1" id="KW-1133">Transmembrane helix</keyword>
<gene>
    <name evidence="3" type="ORF">Ctaglu_25450</name>
</gene>
<dbReference type="AlphaFoldDB" id="A0A401UN18"/>
<dbReference type="PANTHER" id="PTHR40446:SF2">
    <property type="entry name" value="N-ACETYLGLUCOSAMINE-1-PHOSPHODIESTER ALPHA-N-ACETYLGLUCOSAMINIDASE"/>
    <property type="match status" value="1"/>
</dbReference>
<dbReference type="Proteomes" id="UP000287872">
    <property type="component" value="Unassembled WGS sequence"/>
</dbReference>
<feature type="domain" description="Phosphodiester glycosidase" evidence="2">
    <location>
        <begin position="163"/>
        <end position="355"/>
    </location>
</feature>